<evidence type="ECO:0000256" key="3">
    <source>
        <dbReference type="PROSITE-ProRule" id="PRU00708"/>
    </source>
</evidence>
<organism evidence="4 5">
    <name type="scientific">Apostasia shenzhenica</name>
    <dbReference type="NCBI Taxonomy" id="1088818"/>
    <lineage>
        <taxon>Eukaryota</taxon>
        <taxon>Viridiplantae</taxon>
        <taxon>Streptophyta</taxon>
        <taxon>Embryophyta</taxon>
        <taxon>Tracheophyta</taxon>
        <taxon>Spermatophyta</taxon>
        <taxon>Magnoliopsida</taxon>
        <taxon>Liliopsida</taxon>
        <taxon>Asparagales</taxon>
        <taxon>Orchidaceae</taxon>
        <taxon>Apostasioideae</taxon>
        <taxon>Apostasia</taxon>
    </lineage>
</organism>
<feature type="repeat" description="PPR" evidence="3">
    <location>
        <begin position="400"/>
        <end position="434"/>
    </location>
</feature>
<dbReference type="AlphaFoldDB" id="A0A2H9ZYH6"/>
<dbReference type="PANTHER" id="PTHR47447:SF21">
    <property type="entry name" value="PENTACOTRIPEPTIDE-REPEAT REGION OF PRORP DOMAIN-CONTAINING PROTEIN"/>
    <property type="match status" value="1"/>
</dbReference>
<keyword evidence="5" id="KW-1185">Reference proteome</keyword>
<dbReference type="GO" id="GO:0032259">
    <property type="term" value="P:methylation"/>
    <property type="evidence" value="ECO:0007669"/>
    <property type="project" value="UniProtKB-KW"/>
</dbReference>
<evidence type="ECO:0000313" key="4">
    <source>
        <dbReference type="EMBL" id="PKA48349.1"/>
    </source>
</evidence>
<feature type="repeat" description="PPR" evidence="3">
    <location>
        <begin position="258"/>
        <end position="292"/>
    </location>
</feature>
<dbReference type="InterPro" id="IPR002885">
    <property type="entry name" value="PPR_rpt"/>
</dbReference>
<keyword evidence="2" id="KW-0677">Repeat</keyword>
<name>A0A2H9ZYH6_9ASPA</name>
<evidence type="ECO:0000256" key="1">
    <source>
        <dbReference type="ARBA" id="ARBA00007626"/>
    </source>
</evidence>
<accession>A0A2H9ZYH6</accession>
<protein>
    <submittedName>
        <fullName evidence="4">Pentatricopeptide repeat-containing protein</fullName>
        <ecNumber evidence="4">2.1.1.204</ecNumber>
    </submittedName>
</protein>
<keyword evidence="4" id="KW-0489">Methyltransferase</keyword>
<dbReference type="PROSITE" id="PS51375">
    <property type="entry name" value="PPR"/>
    <property type="match status" value="6"/>
</dbReference>
<feature type="repeat" description="PPR" evidence="3">
    <location>
        <begin position="223"/>
        <end position="257"/>
    </location>
</feature>
<keyword evidence="4" id="KW-0808">Transferase</keyword>
<sequence>MVIRWQTRRHLQHSVFRSSSSSSAAPTNITGDPPFVSAAVAILREQRSRSRWNYLRSMVPDAGISPAEASAIIIRLKNNPRLAHRFFLWSRDLKLCSHDLSSFSAIVHILARSRLRPAALSLLRAALRAFPDSAPSAILQTLTLTYSPCDSAPFVFDLLIQAYLHSHRLDLSLIVARALRSRGIRPIVSTSNSLLRATGKLRGSVAAVDLYEELFHGEAIRPNLQTFNDLLLALYRDGRSEAVGSVISEMERFGCEPSAFTYSILMAGFCDEGNTGDARRLWEEMQRKGIQPDATAYNTLIGGYCEAGEVGTAEELFREMEVGGIEPTSTTFELLITGHCRAAGDVEAAVLLYRDMKRRGFRPEVEVVNEVLDEMRKRKMVDEGLRMLREEMMMVGFSPSRRSYVLLIRGFCDAGRMEEAAMLQAEMAGRGLEADAEVYEAFIGGYERAGDWEKAVKLKEEMIKD</sequence>
<dbReference type="EMBL" id="KZ452538">
    <property type="protein sequence ID" value="PKA48349.1"/>
    <property type="molecule type" value="Genomic_DNA"/>
</dbReference>
<gene>
    <name evidence="4" type="ORF">AXF42_Ash020441</name>
</gene>
<comment type="similarity">
    <text evidence="1">Belongs to the PPR family. P subfamily.</text>
</comment>
<dbReference type="NCBIfam" id="TIGR00756">
    <property type="entry name" value="PPR"/>
    <property type="match status" value="5"/>
</dbReference>
<proteinExistence type="inferred from homology"/>
<dbReference type="Pfam" id="PF01535">
    <property type="entry name" value="PPR"/>
    <property type="match status" value="2"/>
</dbReference>
<dbReference type="Pfam" id="PF13041">
    <property type="entry name" value="PPR_2"/>
    <property type="match status" value="2"/>
</dbReference>
<feature type="repeat" description="PPR" evidence="3">
    <location>
        <begin position="435"/>
        <end position="465"/>
    </location>
</feature>
<reference evidence="4 5" key="1">
    <citation type="journal article" date="2017" name="Nature">
        <title>The Apostasia genome and the evolution of orchids.</title>
        <authorList>
            <person name="Zhang G.Q."/>
            <person name="Liu K.W."/>
            <person name="Li Z."/>
            <person name="Lohaus R."/>
            <person name="Hsiao Y.Y."/>
            <person name="Niu S.C."/>
            <person name="Wang J.Y."/>
            <person name="Lin Y.C."/>
            <person name="Xu Q."/>
            <person name="Chen L.J."/>
            <person name="Yoshida K."/>
            <person name="Fujiwara S."/>
            <person name="Wang Z.W."/>
            <person name="Zhang Y.Q."/>
            <person name="Mitsuda N."/>
            <person name="Wang M."/>
            <person name="Liu G.H."/>
            <person name="Pecoraro L."/>
            <person name="Huang H.X."/>
            <person name="Xiao X.J."/>
            <person name="Lin M."/>
            <person name="Wu X.Y."/>
            <person name="Wu W.L."/>
            <person name="Chen Y.Y."/>
            <person name="Chang S.B."/>
            <person name="Sakamoto S."/>
            <person name="Ohme-Takagi M."/>
            <person name="Yagi M."/>
            <person name="Zeng S.J."/>
            <person name="Shen C.Y."/>
            <person name="Yeh C.M."/>
            <person name="Luo Y.B."/>
            <person name="Tsai W.C."/>
            <person name="Van de Peer Y."/>
            <person name="Liu Z.J."/>
        </authorList>
    </citation>
    <scope>NUCLEOTIDE SEQUENCE [LARGE SCALE GENOMIC DNA]</scope>
    <source>
        <strain evidence="5">cv. Shenzhen</strain>
        <tissue evidence="4">Stem</tissue>
    </source>
</reference>
<dbReference type="PANTHER" id="PTHR47447">
    <property type="entry name" value="OS03G0856100 PROTEIN"/>
    <property type="match status" value="1"/>
</dbReference>
<dbReference type="OrthoDB" id="185373at2759"/>
<dbReference type="GO" id="GO:0008168">
    <property type="term" value="F:methyltransferase activity"/>
    <property type="evidence" value="ECO:0007669"/>
    <property type="project" value="UniProtKB-KW"/>
</dbReference>
<dbReference type="Gene3D" id="1.25.40.10">
    <property type="entry name" value="Tetratricopeptide repeat domain"/>
    <property type="match status" value="3"/>
</dbReference>
<evidence type="ECO:0000313" key="5">
    <source>
        <dbReference type="Proteomes" id="UP000236161"/>
    </source>
</evidence>
<dbReference type="Proteomes" id="UP000236161">
    <property type="component" value="Unassembled WGS sequence"/>
</dbReference>
<dbReference type="EC" id="2.1.1.204" evidence="4"/>
<dbReference type="InterPro" id="IPR011990">
    <property type="entry name" value="TPR-like_helical_dom_sf"/>
</dbReference>
<feature type="repeat" description="PPR" evidence="3">
    <location>
        <begin position="293"/>
        <end position="327"/>
    </location>
</feature>
<evidence type="ECO:0000256" key="2">
    <source>
        <dbReference type="ARBA" id="ARBA00022737"/>
    </source>
</evidence>
<feature type="repeat" description="PPR" evidence="3">
    <location>
        <begin position="328"/>
        <end position="363"/>
    </location>
</feature>